<sequence length="151" mass="17431">MFSHAAPDPIIFKSGEHERVYHICIAILERGTEDDSIEYHRYWNSQDEVGKAVIMECVLKQLNTSLYSDTSWWQDYMRENFAYGVVESAITNMKVPRIKTRPQPVVHRGRRARTSPSTNRTTPPKQPIPSPLLEKALFKSVLRKRQAAGLF</sequence>
<evidence type="ECO:0000313" key="2">
    <source>
        <dbReference type="EMBL" id="KAF5312464.1"/>
    </source>
</evidence>
<feature type="compositionally biased region" description="Low complexity" evidence="1">
    <location>
        <begin position="114"/>
        <end position="123"/>
    </location>
</feature>
<gene>
    <name evidence="2" type="ORF">D9619_003734</name>
</gene>
<evidence type="ECO:0000256" key="1">
    <source>
        <dbReference type="SAM" id="MobiDB-lite"/>
    </source>
</evidence>
<comment type="caution">
    <text evidence="2">The sequence shown here is derived from an EMBL/GenBank/DDBJ whole genome shotgun (WGS) entry which is preliminary data.</text>
</comment>
<name>A0A8H5EU51_9AGAR</name>
<organism evidence="2 3">
    <name type="scientific">Psilocybe cf. subviscida</name>
    <dbReference type="NCBI Taxonomy" id="2480587"/>
    <lineage>
        <taxon>Eukaryota</taxon>
        <taxon>Fungi</taxon>
        <taxon>Dikarya</taxon>
        <taxon>Basidiomycota</taxon>
        <taxon>Agaricomycotina</taxon>
        <taxon>Agaricomycetes</taxon>
        <taxon>Agaricomycetidae</taxon>
        <taxon>Agaricales</taxon>
        <taxon>Agaricineae</taxon>
        <taxon>Strophariaceae</taxon>
        <taxon>Psilocybe</taxon>
    </lineage>
</organism>
<keyword evidence="3" id="KW-1185">Reference proteome</keyword>
<dbReference type="Proteomes" id="UP000567179">
    <property type="component" value="Unassembled WGS sequence"/>
</dbReference>
<feature type="region of interest" description="Disordered" evidence="1">
    <location>
        <begin position="102"/>
        <end position="129"/>
    </location>
</feature>
<dbReference type="EMBL" id="JAACJJ010000056">
    <property type="protein sequence ID" value="KAF5312464.1"/>
    <property type="molecule type" value="Genomic_DNA"/>
</dbReference>
<accession>A0A8H5EU51</accession>
<dbReference type="AlphaFoldDB" id="A0A8H5EU51"/>
<reference evidence="2 3" key="1">
    <citation type="journal article" date="2020" name="ISME J.">
        <title>Uncovering the hidden diversity of litter-decomposition mechanisms in mushroom-forming fungi.</title>
        <authorList>
            <person name="Floudas D."/>
            <person name="Bentzer J."/>
            <person name="Ahren D."/>
            <person name="Johansson T."/>
            <person name="Persson P."/>
            <person name="Tunlid A."/>
        </authorList>
    </citation>
    <scope>NUCLEOTIDE SEQUENCE [LARGE SCALE GENOMIC DNA]</scope>
    <source>
        <strain evidence="2 3">CBS 101986</strain>
    </source>
</reference>
<evidence type="ECO:0000313" key="3">
    <source>
        <dbReference type="Proteomes" id="UP000567179"/>
    </source>
</evidence>
<protein>
    <submittedName>
        <fullName evidence="2">Uncharacterized protein</fullName>
    </submittedName>
</protein>
<proteinExistence type="predicted"/>